<dbReference type="EMBL" id="JBIAMT010000002">
    <property type="protein sequence ID" value="MFF0497835.1"/>
    <property type="molecule type" value="Genomic_DNA"/>
</dbReference>
<dbReference type="Proteomes" id="UP001601442">
    <property type="component" value="Unassembled WGS sequence"/>
</dbReference>
<proteinExistence type="inferred from homology"/>
<evidence type="ECO:0000256" key="3">
    <source>
        <dbReference type="RuleBase" id="RU363013"/>
    </source>
</evidence>
<keyword evidence="5" id="KW-1185">Reference proteome</keyword>
<dbReference type="InterPro" id="IPR035990">
    <property type="entry name" value="TIM_sf"/>
</dbReference>
<protein>
    <recommendedName>
        <fullName evidence="3">Triosephosphate isomerase</fullName>
        <ecNumber evidence="3">5.3.1.1</ecNumber>
    </recommendedName>
</protein>
<comment type="similarity">
    <text evidence="1 3">Belongs to the triosephosphate isomerase family.</text>
</comment>
<comment type="pathway">
    <text evidence="3">Carbohydrate degradation; glycolysis; D-glyceraldehyde 3-phosphate from glycerone phosphate: step 1/1.</text>
</comment>
<organism evidence="4 5">
    <name type="scientific">Nocardia aobensis</name>
    <dbReference type="NCBI Taxonomy" id="257277"/>
    <lineage>
        <taxon>Bacteria</taxon>
        <taxon>Bacillati</taxon>
        <taxon>Actinomycetota</taxon>
        <taxon>Actinomycetes</taxon>
        <taxon>Mycobacteriales</taxon>
        <taxon>Nocardiaceae</taxon>
        <taxon>Nocardia</taxon>
    </lineage>
</organism>
<reference evidence="4 5" key="1">
    <citation type="submission" date="2024-10" db="EMBL/GenBank/DDBJ databases">
        <title>The Natural Products Discovery Center: Release of the First 8490 Sequenced Strains for Exploring Actinobacteria Biosynthetic Diversity.</title>
        <authorList>
            <person name="Kalkreuter E."/>
            <person name="Kautsar S.A."/>
            <person name="Yang D."/>
            <person name="Bader C.D."/>
            <person name="Teijaro C.N."/>
            <person name="Fluegel L."/>
            <person name="Davis C.M."/>
            <person name="Simpson J.R."/>
            <person name="Lauterbach L."/>
            <person name="Steele A.D."/>
            <person name="Gui C."/>
            <person name="Meng S."/>
            <person name="Li G."/>
            <person name="Viehrig K."/>
            <person name="Ye F."/>
            <person name="Su P."/>
            <person name="Kiefer A.F."/>
            <person name="Nichols A."/>
            <person name="Cepeda A.J."/>
            <person name="Yan W."/>
            <person name="Fan B."/>
            <person name="Jiang Y."/>
            <person name="Adhikari A."/>
            <person name="Zheng C.-J."/>
            <person name="Schuster L."/>
            <person name="Cowan T.M."/>
            <person name="Smanski M.J."/>
            <person name="Chevrette M.G."/>
            <person name="De Carvalho L.P.S."/>
            <person name="Shen B."/>
        </authorList>
    </citation>
    <scope>NUCLEOTIDE SEQUENCE [LARGE SCALE GENOMIC DNA]</scope>
    <source>
        <strain evidence="4 5">NPDC004119</strain>
    </source>
</reference>
<comment type="caution">
    <text evidence="4">The sequence shown here is derived from an EMBL/GenBank/DDBJ whole genome shotgun (WGS) entry which is preliminary data.</text>
</comment>
<comment type="pathway">
    <text evidence="3">Carbohydrate biosynthesis; gluconeogenesis.</text>
</comment>
<name>A0ABW6P353_9NOCA</name>
<keyword evidence="3" id="KW-0324">Glycolysis</keyword>
<dbReference type="RefSeq" id="WP_387394634.1">
    <property type="nucleotide sequence ID" value="NZ_JBIAMT010000002.1"/>
</dbReference>
<dbReference type="GO" id="GO:0016853">
    <property type="term" value="F:isomerase activity"/>
    <property type="evidence" value="ECO:0007669"/>
    <property type="project" value="UniProtKB-KW"/>
</dbReference>
<dbReference type="CDD" id="cd00311">
    <property type="entry name" value="TIM"/>
    <property type="match status" value="1"/>
</dbReference>
<dbReference type="Gene3D" id="3.20.20.70">
    <property type="entry name" value="Aldolase class I"/>
    <property type="match status" value="1"/>
</dbReference>
<evidence type="ECO:0000313" key="5">
    <source>
        <dbReference type="Proteomes" id="UP001601442"/>
    </source>
</evidence>
<gene>
    <name evidence="4" type="ORF">ACFYU5_15610</name>
</gene>
<comment type="catalytic activity">
    <reaction evidence="3">
        <text>D-glyceraldehyde 3-phosphate = dihydroxyacetone phosphate</text>
        <dbReference type="Rhea" id="RHEA:18585"/>
        <dbReference type="ChEBI" id="CHEBI:57642"/>
        <dbReference type="ChEBI" id="CHEBI:59776"/>
        <dbReference type="EC" id="5.3.1.1"/>
    </reaction>
</comment>
<dbReference type="Pfam" id="PF00121">
    <property type="entry name" value="TIM"/>
    <property type="match status" value="1"/>
</dbReference>
<evidence type="ECO:0000256" key="2">
    <source>
        <dbReference type="ARBA" id="ARBA00023235"/>
    </source>
</evidence>
<dbReference type="PANTHER" id="PTHR21139">
    <property type="entry name" value="TRIOSEPHOSPHATE ISOMERASE"/>
    <property type="match status" value="1"/>
</dbReference>
<evidence type="ECO:0000256" key="1">
    <source>
        <dbReference type="ARBA" id="ARBA00007422"/>
    </source>
</evidence>
<comment type="subcellular location">
    <subcellularLocation>
        <location evidence="3">Cytoplasm</location>
    </subcellularLocation>
</comment>
<keyword evidence="2 3" id="KW-0413">Isomerase</keyword>
<dbReference type="InterPro" id="IPR013785">
    <property type="entry name" value="Aldolase_TIM"/>
</dbReference>
<dbReference type="EC" id="5.3.1.1" evidence="3"/>
<keyword evidence="3" id="KW-0312">Gluconeogenesis</keyword>
<comment type="subunit">
    <text evidence="3">Homodimer.</text>
</comment>
<evidence type="ECO:0000313" key="4">
    <source>
        <dbReference type="EMBL" id="MFF0497835.1"/>
    </source>
</evidence>
<dbReference type="PANTHER" id="PTHR21139:SF42">
    <property type="entry name" value="TRIOSEPHOSPHATE ISOMERASE"/>
    <property type="match status" value="1"/>
</dbReference>
<accession>A0ABW6P353</accession>
<dbReference type="InterPro" id="IPR000652">
    <property type="entry name" value="Triosephosphate_isomerase"/>
</dbReference>
<dbReference type="PROSITE" id="PS51440">
    <property type="entry name" value="TIM_2"/>
    <property type="match status" value="1"/>
</dbReference>
<keyword evidence="3" id="KW-0963">Cytoplasm</keyword>
<dbReference type="SUPFAM" id="SSF51351">
    <property type="entry name" value="Triosephosphate isomerase (TIM)"/>
    <property type="match status" value="1"/>
</dbReference>
<sequence>MSLITCTNTKTSWSAARTWKWLDETILPVANELATTGFFACLPAALISTAVDRLAGTGIGVGAQDAWYEPGDNTGETPATLLAELGCTHVMLGHTDRRARGEDDDLVARKAAAVHASGMTPLICVGEPEKTDTHTATEHTLTQVRACTAGLPDDAGAYVMYEPGWTVGSAAAEPAHVAAVFDGVRTGLADRPSEVALFYGGGVVAGTYRALRSAGAKPDGLGLGRVVKEANLLREVLDEIATSPEFDG</sequence>